<evidence type="ECO:0000256" key="2">
    <source>
        <dbReference type="ARBA" id="ARBA00009074"/>
    </source>
</evidence>
<keyword evidence="4" id="KW-1133">Transmembrane helix</keyword>
<keyword evidence="3" id="KW-0812">Transmembrane</keyword>
<keyword evidence="5" id="KW-0472">Membrane</keyword>
<evidence type="ECO:0000256" key="3">
    <source>
        <dbReference type="ARBA" id="ARBA00022692"/>
    </source>
</evidence>
<evidence type="ECO:0000256" key="4">
    <source>
        <dbReference type="ARBA" id="ARBA00022989"/>
    </source>
</evidence>
<sequence length="88" mass="9398">MHRRTSSEIELAMAGYFDASDEASEICKQLLTNIKNAQSNYLSMDSFLATISNSVTATDGAAAMTAVAPLAAVWSNPFSDAATRSSFR</sequence>
<dbReference type="Proteomes" id="UP000026961">
    <property type="component" value="Chromosome 8"/>
</dbReference>
<dbReference type="EnsemblPlants" id="OGLUM08G17570.1">
    <property type="protein sequence ID" value="OGLUM08G17570.1"/>
    <property type="gene ID" value="OGLUM08G17570"/>
</dbReference>
<name>A0A0E0AW60_9ORYZ</name>
<dbReference type="AlphaFoldDB" id="A0A0E0AW60"/>
<dbReference type="Gramene" id="OGLUM08G17570.1">
    <property type="protein sequence ID" value="OGLUM08G17570.1"/>
    <property type="gene ID" value="OGLUM08G17570"/>
</dbReference>
<dbReference type="InterPro" id="IPR007749">
    <property type="entry name" value="DUF677"/>
</dbReference>
<dbReference type="PANTHER" id="PTHR31113">
    <property type="entry name" value="UPF0496 PROTEIN 3-RELATED"/>
    <property type="match status" value="1"/>
</dbReference>
<evidence type="ECO:0000256" key="1">
    <source>
        <dbReference type="ARBA" id="ARBA00004370"/>
    </source>
</evidence>
<dbReference type="PANTHER" id="PTHR31113:SF2">
    <property type="entry name" value="OS04G0423200 PROTEIN"/>
    <property type="match status" value="1"/>
</dbReference>
<reference evidence="6" key="1">
    <citation type="submission" date="2015-04" db="UniProtKB">
        <authorList>
            <consortium name="EnsemblPlants"/>
        </authorList>
    </citation>
    <scope>IDENTIFICATION</scope>
</reference>
<keyword evidence="7" id="KW-1185">Reference proteome</keyword>
<reference evidence="6" key="2">
    <citation type="submission" date="2018-05" db="EMBL/GenBank/DDBJ databases">
        <title>OgluRS3 (Oryza glumaepatula Reference Sequence Version 3).</title>
        <authorList>
            <person name="Zhang J."/>
            <person name="Kudrna D."/>
            <person name="Lee S."/>
            <person name="Talag J."/>
            <person name="Welchert J."/>
            <person name="Wing R.A."/>
        </authorList>
    </citation>
    <scope>NUCLEOTIDE SEQUENCE [LARGE SCALE GENOMIC DNA]</scope>
</reference>
<dbReference type="GO" id="GO:0016020">
    <property type="term" value="C:membrane"/>
    <property type="evidence" value="ECO:0007669"/>
    <property type="project" value="UniProtKB-SubCell"/>
</dbReference>
<dbReference type="STRING" id="40148.A0A0E0AW60"/>
<protein>
    <submittedName>
        <fullName evidence="6">Uncharacterized protein</fullName>
    </submittedName>
</protein>
<comment type="subcellular location">
    <subcellularLocation>
        <location evidence="1">Membrane</location>
    </subcellularLocation>
</comment>
<evidence type="ECO:0000256" key="5">
    <source>
        <dbReference type="ARBA" id="ARBA00023136"/>
    </source>
</evidence>
<accession>A0A0E0AW60</accession>
<proteinExistence type="inferred from homology"/>
<dbReference type="HOGENOM" id="CLU_2472734_0_0_1"/>
<evidence type="ECO:0000313" key="6">
    <source>
        <dbReference type="EnsemblPlants" id="OGLUM08G17570.1"/>
    </source>
</evidence>
<comment type="similarity">
    <text evidence="2">Belongs to the UPF0496 family.</text>
</comment>
<evidence type="ECO:0000313" key="7">
    <source>
        <dbReference type="Proteomes" id="UP000026961"/>
    </source>
</evidence>
<organism evidence="6">
    <name type="scientific">Oryza glumipatula</name>
    <dbReference type="NCBI Taxonomy" id="40148"/>
    <lineage>
        <taxon>Eukaryota</taxon>
        <taxon>Viridiplantae</taxon>
        <taxon>Streptophyta</taxon>
        <taxon>Embryophyta</taxon>
        <taxon>Tracheophyta</taxon>
        <taxon>Spermatophyta</taxon>
        <taxon>Magnoliopsida</taxon>
        <taxon>Liliopsida</taxon>
        <taxon>Poales</taxon>
        <taxon>Poaceae</taxon>
        <taxon>BOP clade</taxon>
        <taxon>Oryzoideae</taxon>
        <taxon>Oryzeae</taxon>
        <taxon>Oryzinae</taxon>
        <taxon>Oryza</taxon>
    </lineage>
</organism>